<dbReference type="PANTHER" id="PTHR13696">
    <property type="entry name" value="P-LOOP CONTAINING NUCLEOSIDE TRIPHOSPHATE HYDROLASE"/>
    <property type="match status" value="1"/>
</dbReference>
<dbReference type="InterPro" id="IPR050678">
    <property type="entry name" value="DNA_Partitioning_ATPase"/>
</dbReference>
<name>A0A090D1M0_9BACT</name>
<dbReference type="PANTHER" id="PTHR13696:SF52">
    <property type="entry name" value="PARA FAMILY PROTEIN CT_582"/>
    <property type="match status" value="1"/>
</dbReference>
<dbReference type="RefSeq" id="WP_176454847.1">
    <property type="nucleotide sequence ID" value="NZ_LK031773.1"/>
</dbReference>
<reference evidence="3" key="1">
    <citation type="submission" date="2013-12" db="EMBL/GenBank/DDBJ databases">
        <authorList>
            <person name="Li W."/>
            <person name="Chetelat R.T."/>
        </authorList>
    </citation>
    <scope>NUCLEOTIDE SEQUENCE</scope>
    <source>
        <strain evidence="3">CRIB-18</strain>
        <plasmid evidence="3">1</plasmid>
    </source>
</reference>
<dbReference type="InterPro" id="IPR025669">
    <property type="entry name" value="AAA_dom"/>
</dbReference>
<dbReference type="Gene3D" id="3.40.50.300">
    <property type="entry name" value="P-loop containing nucleotide triphosphate hydrolases"/>
    <property type="match status" value="1"/>
</dbReference>
<protein>
    <submittedName>
        <fullName evidence="3">Chromosome partitioning protein parA</fullName>
    </submittedName>
</protein>
<dbReference type="CDD" id="cd02042">
    <property type="entry name" value="ParAB_family"/>
    <property type="match status" value="1"/>
</dbReference>
<geneLocation type="plasmid" evidence="3">
    <name>1</name>
</geneLocation>
<keyword evidence="3" id="KW-0614">Plasmid</keyword>
<dbReference type="SUPFAM" id="SSF52540">
    <property type="entry name" value="P-loop containing nucleoside triphosphate hydrolases"/>
    <property type="match status" value="1"/>
</dbReference>
<evidence type="ECO:0000259" key="2">
    <source>
        <dbReference type="Pfam" id="PF13614"/>
    </source>
</evidence>
<proteinExistence type="inferred from homology"/>
<feature type="domain" description="AAA" evidence="2">
    <location>
        <begin position="3"/>
        <end position="169"/>
    </location>
</feature>
<sequence length="260" mass="28804">MFKIAISNQKGGCGKTTSSINLAAGLAYAGKKVLLIDLDPQGNSTIGLGIKTENRQTIAELLCQEECEVKDIVQDTYIEGLHILPSDVSLAVADVKLAQIQAKEFALRSKLVDLTYDYIIIDTSPTFGTLLTNAVLAADYIILPVGLDYFNLAGMQNFMDTINRTNKKVGQLVNHRAEILGVLFTFFKMSTNHSKRIYDAINDLFGDKVFNTRIPENVRLKESQEAAKAIFDFDPNCSSAKAYNDFTNELMERLGAYVRN</sequence>
<accession>A0A090D1M0</accession>
<organism evidence="3">
    <name type="scientific">Candidatus Criblamydia sequanensis CRIB-18</name>
    <dbReference type="NCBI Taxonomy" id="1437425"/>
    <lineage>
        <taxon>Bacteria</taxon>
        <taxon>Pseudomonadati</taxon>
        <taxon>Chlamydiota</taxon>
        <taxon>Chlamydiia</taxon>
        <taxon>Parachlamydiales</taxon>
        <taxon>Candidatus Criblamydiaceae</taxon>
        <taxon>Candidatus Criblamydia</taxon>
    </lineage>
</organism>
<evidence type="ECO:0000313" key="3">
    <source>
        <dbReference type="EMBL" id="CDR35327.1"/>
    </source>
</evidence>
<reference evidence="3" key="2">
    <citation type="submission" date="2014-09" db="EMBL/GenBank/DDBJ databases">
        <title>Criblamydia sequanensis harbors a mega-plasmid encoding arsenite resistance.</title>
        <authorList>
            <person name="Bertelli C."/>
            <person name="Goesmann A."/>
            <person name="Greub G."/>
        </authorList>
    </citation>
    <scope>NUCLEOTIDE SEQUENCE [LARGE SCALE GENOMIC DNA]</scope>
    <source>
        <strain evidence="3">CRIB-18</strain>
        <plasmid evidence="3">1</plasmid>
    </source>
</reference>
<dbReference type="AlphaFoldDB" id="A0A090D1M0"/>
<dbReference type="InterPro" id="IPR027417">
    <property type="entry name" value="P-loop_NTPase"/>
</dbReference>
<gene>
    <name evidence="3" type="primary">parA</name>
    <name evidence="3" type="ORF">CSEC_p0056</name>
</gene>
<dbReference type="Pfam" id="PF13614">
    <property type="entry name" value="AAA_31"/>
    <property type="match status" value="1"/>
</dbReference>
<comment type="similarity">
    <text evidence="1">Belongs to the ParA family.</text>
</comment>
<dbReference type="EMBL" id="LK031773">
    <property type="protein sequence ID" value="CDR35327.1"/>
    <property type="molecule type" value="Genomic_DNA"/>
</dbReference>
<dbReference type="PIRSF" id="PIRSF009320">
    <property type="entry name" value="Nuc_binding_HP_1000"/>
    <property type="match status" value="1"/>
</dbReference>
<dbReference type="FunFam" id="3.40.50.300:FF:000285">
    <property type="entry name" value="Sporulation initiation inhibitor Soj"/>
    <property type="match status" value="1"/>
</dbReference>
<evidence type="ECO:0000256" key="1">
    <source>
        <dbReference type="ARBA" id="ARBA00006976"/>
    </source>
</evidence>